<gene>
    <name evidence="2" type="ORF">DARMORV10_C07P62840.1</name>
</gene>
<accession>A0A816NED1</accession>
<dbReference type="AlphaFoldDB" id="A0A816NED1"/>
<dbReference type="Proteomes" id="UP001295469">
    <property type="component" value="Chromosome C07"/>
</dbReference>
<keyword evidence="1" id="KW-1133">Transmembrane helix</keyword>
<evidence type="ECO:0000313" key="2">
    <source>
        <dbReference type="EMBL" id="CAF2032811.1"/>
    </source>
</evidence>
<dbReference type="EMBL" id="HG994371">
    <property type="protein sequence ID" value="CAF2032811.1"/>
    <property type="molecule type" value="Genomic_DNA"/>
</dbReference>
<feature type="transmembrane region" description="Helical" evidence="1">
    <location>
        <begin position="30"/>
        <end position="54"/>
    </location>
</feature>
<feature type="non-terminal residue" evidence="2">
    <location>
        <position position="58"/>
    </location>
</feature>
<keyword evidence="1" id="KW-0812">Transmembrane</keyword>
<name>A0A816NED1_BRANA</name>
<reference evidence="2" key="1">
    <citation type="submission" date="2021-01" db="EMBL/GenBank/DDBJ databases">
        <authorList>
            <consortium name="Genoscope - CEA"/>
            <person name="William W."/>
        </authorList>
    </citation>
    <scope>NUCLEOTIDE SEQUENCE</scope>
</reference>
<keyword evidence="1" id="KW-0472">Membrane</keyword>
<proteinExistence type="predicted"/>
<organism evidence="2">
    <name type="scientific">Brassica napus</name>
    <name type="common">Rape</name>
    <dbReference type="NCBI Taxonomy" id="3708"/>
    <lineage>
        <taxon>Eukaryota</taxon>
        <taxon>Viridiplantae</taxon>
        <taxon>Streptophyta</taxon>
        <taxon>Embryophyta</taxon>
        <taxon>Tracheophyta</taxon>
        <taxon>Spermatophyta</taxon>
        <taxon>Magnoliopsida</taxon>
        <taxon>eudicotyledons</taxon>
        <taxon>Gunneridae</taxon>
        <taxon>Pentapetalae</taxon>
        <taxon>rosids</taxon>
        <taxon>malvids</taxon>
        <taxon>Brassicales</taxon>
        <taxon>Brassicaceae</taxon>
        <taxon>Brassiceae</taxon>
        <taxon>Brassica</taxon>
    </lineage>
</organism>
<sequence>MKIRGPNLFPCGAFKSQLPVSSTVGRLGRYVFYGLRLFVCLLSVARCFSGLLVCTRFV</sequence>
<evidence type="ECO:0000256" key="1">
    <source>
        <dbReference type="SAM" id="Phobius"/>
    </source>
</evidence>
<protein>
    <submittedName>
        <fullName evidence="2">(rape) hypothetical protein</fullName>
    </submittedName>
</protein>